<sequence>MENFLTLKLLDYFRSVFEKLGVDYNIMRKILQVKLTMDNRRVPTIFTQSNAKTDKKKEGNQFLKSLWLYGLFGLVLVPFILVGENYLFQMSIVFSIAMFIIMTSMISDFSSVLLDIRDKTILQTKPVTQKTISASKLVHIVIYLFFLTGSIMAIPLLVSLFTKGIVFFLIFLVEILFVNLLIIVITALLYLFILRFFDGEKLMDLINYVQIMLSLATIVGYQLVIRSFEFINIDIQVNLDWWQFFLPPMWYAAPFEWILNGHTNMFILIYTALAFIVPIFSIVLYIKLMPSFERNLQKLTAQSGGRKSSHKGSLVAKWICRNSKERTFYRFANTMMKQEREFKLKVYPSLGLAFVLPILLFYNEFRYRTLEEMASTQYYLAIYVCLLIIPTIIMMLKYSGTYKGAWIYQAAPIEHPGPIFKGTLKAFLMKLFLPVYILQCLIFGYIFTVAIVPHLLTVLLSSFVYTVLCFLLLKKALPFSESFKAGQQGEGFTIFILLLLIGPFIGLHYLSSMVPFGIYIYIVLLLLVNYFLWNDRIFKKVKIR</sequence>
<organism evidence="2 3">
    <name type="scientific">Halalkalibacter okhensis</name>
    <dbReference type="NCBI Taxonomy" id="333138"/>
    <lineage>
        <taxon>Bacteria</taxon>
        <taxon>Bacillati</taxon>
        <taxon>Bacillota</taxon>
        <taxon>Bacilli</taxon>
        <taxon>Bacillales</taxon>
        <taxon>Bacillaceae</taxon>
        <taxon>Halalkalibacter</taxon>
    </lineage>
</organism>
<dbReference type="STRING" id="333138.LQ50_20495"/>
<proteinExistence type="predicted"/>
<keyword evidence="1" id="KW-0472">Membrane</keyword>
<comment type="caution">
    <text evidence="2">The sequence shown here is derived from an EMBL/GenBank/DDBJ whole genome shotgun (WGS) entry which is preliminary data.</text>
</comment>
<name>A0A0B0IFT6_9BACI</name>
<feature type="transmembrane region" description="Helical" evidence="1">
    <location>
        <begin position="377"/>
        <end position="396"/>
    </location>
</feature>
<keyword evidence="1" id="KW-0812">Transmembrane</keyword>
<feature type="transmembrane region" description="Helical" evidence="1">
    <location>
        <begin position="164"/>
        <end position="193"/>
    </location>
</feature>
<gene>
    <name evidence="2" type="ORF">LQ50_20495</name>
</gene>
<keyword evidence="1" id="KW-1133">Transmembrane helix</keyword>
<feature type="transmembrane region" description="Helical" evidence="1">
    <location>
        <begin position="431"/>
        <end position="452"/>
    </location>
</feature>
<accession>A0A0B0IFT6</accession>
<feature type="transmembrane region" description="Helical" evidence="1">
    <location>
        <begin position="92"/>
        <end position="116"/>
    </location>
</feature>
<feature type="transmembrane region" description="Helical" evidence="1">
    <location>
        <begin position="137"/>
        <end position="158"/>
    </location>
</feature>
<evidence type="ECO:0000313" key="2">
    <source>
        <dbReference type="EMBL" id="KHF38536.1"/>
    </source>
</evidence>
<reference evidence="2 3" key="1">
    <citation type="submission" date="2014-09" db="EMBL/GenBank/DDBJ databases">
        <title>Genome sequencing and annotation of Bacillus Okhensis strain Kh10-101T.</title>
        <authorList>
            <person name="Prakash J.S."/>
        </authorList>
    </citation>
    <scope>NUCLEOTIDE SEQUENCE [LARGE SCALE GENOMIC DNA]</scope>
    <source>
        <strain evidence="3">Kh10-101T</strain>
    </source>
</reference>
<protein>
    <submittedName>
        <fullName evidence="2">Membrane protein</fullName>
    </submittedName>
</protein>
<dbReference type="AlphaFoldDB" id="A0A0B0IFT6"/>
<keyword evidence="3" id="KW-1185">Reference proteome</keyword>
<feature type="transmembrane region" description="Helical" evidence="1">
    <location>
        <begin position="346"/>
        <end position="365"/>
    </location>
</feature>
<evidence type="ECO:0000313" key="3">
    <source>
        <dbReference type="Proteomes" id="UP000030832"/>
    </source>
</evidence>
<dbReference type="EMBL" id="JRJU01000036">
    <property type="protein sequence ID" value="KHF38536.1"/>
    <property type="molecule type" value="Genomic_DNA"/>
</dbReference>
<feature type="transmembrane region" description="Helical" evidence="1">
    <location>
        <begin position="205"/>
        <end position="224"/>
    </location>
</feature>
<feature type="transmembrane region" description="Helical" evidence="1">
    <location>
        <begin position="516"/>
        <end position="533"/>
    </location>
</feature>
<feature type="transmembrane region" description="Helical" evidence="1">
    <location>
        <begin position="458"/>
        <end position="477"/>
    </location>
</feature>
<feature type="transmembrane region" description="Helical" evidence="1">
    <location>
        <begin position="66"/>
        <end position="86"/>
    </location>
</feature>
<feature type="transmembrane region" description="Helical" evidence="1">
    <location>
        <begin position="489"/>
        <end position="510"/>
    </location>
</feature>
<dbReference type="Proteomes" id="UP000030832">
    <property type="component" value="Unassembled WGS sequence"/>
</dbReference>
<evidence type="ECO:0000256" key="1">
    <source>
        <dbReference type="SAM" id="Phobius"/>
    </source>
</evidence>
<dbReference type="RefSeq" id="WP_034632406.1">
    <property type="nucleotide sequence ID" value="NZ_JRJU01000036.1"/>
</dbReference>
<dbReference type="OrthoDB" id="2659138at2"/>
<feature type="transmembrane region" description="Helical" evidence="1">
    <location>
        <begin position="265"/>
        <end position="286"/>
    </location>
</feature>
<dbReference type="eggNOG" id="ENOG502Z7WB">
    <property type="taxonomic scope" value="Bacteria"/>
</dbReference>